<accession>A0A0F9UDU6</accession>
<dbReference type="SMART" id="SM00320">
    <property type="entry name" value="WD40"/>
    <property type="match status" value="5"/>
</dbReference>
<dbReference type="AlphaFoldDB" id="A0A0F9UDU6"/>
<dbReference type="InterPro" id="IPR011047">
    <property type="entry name" value="Quinoprotein_ADH-like_sf"/>
</dbReference>
<dbReference type="Pfam" id="PF00400">
    <property type="entry name" value="WD40"/>
    <property type="match status" value="1"/>
</dbReference>
<comment type="caution">
    <text evidence="2">The sequence shown here is derived from an EMBL/GenBank/DDBJ whole genome shotgun (WGS) entry which is preliminary data.</text>
</comment>
<sequence>MPSIAAYEFSDFVETAVFLKDQPVFAVADGTVRFPAGGERVVEAHPGGLLSARYDPYGRRLLTGGEDGRVVSVDGGGAAREIASIGRKWIASVAGGPKDTVGFASGKTAYVRLGGGALKEIRHERTVEDIAFAPKGIRAATARYDGASLFFPATDAAPAALEWKGAHLGIDFSPDGRFLITVMQENALHGWRIDDGKHMKMTGYPAKVKDWSWSAKGKFLATSGAPAAILWPFSGKDGPMGKAPLELGTRGDTMVTAVACHPAEDMLAIGYGDGMILAVRFADSKEALLRRGGASPVRTMAWSGEGRLLAFGSESGEAGVIDISG</sequence>
<reference evidence="2" key="1">
    <citation type="journal article" date="2015" name="Nature">
        <title>Complex archaea that bridge the gap between prokaryotes and eukaryotes.</title>
        <authorList>
            <person name="Spang A."/>
            <person name="Saw J.H."/>
            <person name="Jorgensen S.L."/>
            <person name="Zaremba-Niedzwiedzka K."/>
            <person name="Martijn J."/>
            <person name="Lind A.E."/>
            <person name="van Eijk R."/>
            <person name="Schleper C."/>
            <person name="Guy L."/>
            <person name="Ettema T.J."/>
        </authorList>
    </citation>
    <scope>NUCLEOTIDE SEQUENCE</scope>
</reference>
<name>A0A0F9UDU6_9ZZZZ</name>
<proteinExistence type="predicted"/>
<dbReference type="InterPro" id="IPR015943">
    <property type="entry name" value="WD40/YVTN_repeat-like_dom_sf"/>
</dbReference>
<feature type="domain" description="Anaphase-promoting complex subunit 4-like WD40" evidence="1">
    <location>
        <begin position="262"/>
        <end position="323"/>
    </location>
</feature>
<evidence type="ECO:0000313" key="2">
    <source>
        <dbReference type="EMBL" id="KKN89824.1"/>
    </source>
</evidence>
<dbReference type="Gene3D" id="2.130.10.10">
    <property type="entry name" value="YVTN repeat-like/Quinoprotein amine dehydrogenase"/>
    <property type="match status" value="3"/>
</dbReference>
<dbReference type="Pfam" id="PF12894">
    <property type="entry name" value="ANAPC4_WD40"/>
    <property type="match status" value="1"/>
</dbReference>
<evidence type="ECO:0000259" key="1">
    <source>
        <dbReference type="Pfam" id="PF12894"/>
    </source>
</evidence>
<gene>
    <name evidence="2" type="ORF">LCGC14_0233890</name>
</gene>
<protein>
    <recommendedName>
        <fullName evidence="1">Anaphase-promoting complex subunit 4-like WD40 domain-containing protein</fullName>
    </recommendedName>
</protein>
<organism evidence="2">
    <name type="scientific">marine sediment metagenome</name>
    <dbReference type="NCBI Taxonomy" id="412755"/>
    <lineage>
        <taxon>unclassified sequences</taxon>
        <taxon>metagenomes</taxon>
        <taxon>ecological metagenomes</taxon>
    </lineage>
</organism>
<dbReference type="SUPFAM" id="SSF50998">
    <property type="entry name" value="Quinoprotein alcohol dehydrogenase-like"/>
    <property type="match status" value="1"/>
</dbReference>
<dbReference type="EMBL" id="LAZR01000115">
    <property type="protein sequence ID" value="KKN89824.1"/>
    <property type="molecule type" value="Genomic_DNA"/>
</dbReference>
<dbReference type="PANTHER" id="PTHR19879">
    <property type="entry name" value="TRANSCRIPTION INITIATION FACTOR TFIID"/>
    <property type="match status" value="1"/>
</dbReference>
<dbReference type="InterPro" id="IPR024977">
    <property type="entry name" value="Apc4-like_WD40_dom"/>
</dbReference>
<dbReference type="PANTHER" id="PTHR19879:SF9">
    <property type="entry name" value="TRANSCRIPTION INITIATION FACTOR TFIID SUBUNIT 5"/>
    <property type="match status" value="1"/>
</dbReference>
<dbReference type="InterPro" id="IPR001680">
    <property type="entry name" value="WD40_rpt"/>
</dbReference>